<accession>X6L7I5</accession>
<dbReference type="Proteomes" id="UP000023152">
    <property type="component" value="Unassembled WGS sequence"/>
</dbReference>
<keyword evidence="1" id="KW-1133">Transmembrane helix</keyword>
<sequence>KKKKKKKKKRYEINIAHFDRAKLTNLIAREYEWLTNNYHPNKRRTFVEKVLNKNDDSSAPSEATPIVPVKDLETLFYIFDTCISDMFAFLRQSFLRFRYTPEYVTLCQNLIKKWLIILYSQVHTKTFEQFSRYILLLFFPSFFLFFFFE</sequence>
<keyword evidence="1" id="KW-0472">Membrane</keyword>
<name>X6L7I5_RETFI</name>
<evidence type="ECO:0000313" key="2">
    <source>
        <dbReference type="EMBL" id="ETN97782.1"/>
    </source>
</evidence>
<proteinExistence type="predicted"/>
<protein>
    <submittedName>
        <fullName evidence="2">Uncharacterized protein</fullName>
    </submittedName>
</protein>
<dbReference type="EMBL" id="ASPP01048624">
    <property type="protein sequence ID" value="ETN97782.1"/>
    <property type="molecule type" value="Genomic_DNA"/>
</dbReference>
<keyword evidence="1" id="KW-0812">Transmembrane</keyword>
<gene>
    <name evidence="2" type="ORF">RFI_39744</name>
</gene>
<dbReference type="AlphaFoldDB" id="X6L7I5"/>
<keyword evidence="3" id="KW-1185">Reference proteome</keyword>
<reference evidence="2 3" key="1">
    <citation type="journal article" date="2013" name="Curr. Biol.">
        <title>The Genome of the Foraminiferan Reticulomyxa filosa.</title>
        <authorList>
            <person name="Glockner G."/>
            <person name="Hulsmann N."/>
            <person name="Schleicher M."/>
            <person name="Noegel A.A."/>
            <person name="Eichinger L."/>
            <person name="Gallinger C."/>
            <person name="Pawlowski J."/>
            <person name="Sierra R."/>
            <person name="Euteneuer U."/>
            <person name="Pillet L."/>
            <person name="Moustafa A."/>
            <person name="Platzer M."/>
            <person name="Groth M."/>
            <person name="Szafranski K."/>
            <person name="Schliwa M."/>
        </authorList>
    </citation>
    <scope>NUCLEOTIDE SEQUENCE [LARGE SCALE GENOMIC DNA]</scope>
</reference>
<feature type="non-terminal residue" evidence="2">
    <location>
        <position position="1"/>
    </location>
</feature>
<evidence type="ECO:0000313" key="3">
    <source>
        <dbReference type="Proteomes" id="UP000023152"/>
    </source>
</evidence>
<feature type="transmembrane region" description="Helical" evidence="1">
    <location>
        <begin position="130"/>
        <end position="148"/>
    </location>
</feature>
<organism evidence="2 3">
    <name type="scientific">Reticulomyxa filosa</name>
    <dbReference type="NCBI Taxonomy" id="46433"/>
    <lineage>
        <taxon>Eukaryota</taxon>
        <taxon>Sar</taxon>
        <taxon>Rhizaria</taxon>
        <taxon>Retaria</taxon>
        <taxon>Foraminifera</taxon>
        <taxon>Monothalamids</taxon>
        <taxon>Reticulomyxidae</taxon>
        <taxon>Reticulomyxa</taxon>
    </lineage>
</organism>
<evidence type="ECO:0000256" key="1">
    <source>
        <dbReference type="SAM" id="Phobius"/>
    </source>
</evidence>
<comment type="caution">
    <text evidence="2">The sequence shown here is derived from an EMBL/GenBank/DDBJ whole genome shotgun (WGS) entry which is preliminary data.</text>
</comment>